<dbReference type="STRING" id="1802338.A2541_00325"/>
<protein>
    <recommendedName>
        <fullName evidence="9">Cysteine--tRNA ligase</fullName>
        <ecNumber evidence="9">6.1.1.16</ecNumber>
    </recommendedName>
    <alternativeName>
        <fullName evidence="9">Cysteinyl-tRNA synthetase</fullName>
        <shortName evidence="9">CysRS</shortName>
    </alternativeName>
</protein>
<dbReference type="NCBIfam" id="TIGR00435">
    <property type="entry name" value="cysS"/>
    <property type="match status" value="1"/>
</dbReference>
<sequence>MDLYNTLTRKKEVFKAIKEGEVLFYQCGPTVYFTQHIGNLRAMVLSDLIRRTFLYNGYQVKFVRNYTDVGHLVSDGDSGEDKMEKGAKREGLSPIKIAEKYIKIFEDDIKDLNTLEPAFKPKATEYIKEMQVMVQDLLDKGFAYSTPLAVYFDISKAKDYTRLSGQNLEKNREGAGVGDVEDPQKKNSADFALWFFRAGKHKEAIQFWPSPFVSPLVEKGEGFPGWHIECSAMIKALLGETIDVHMGGIEHISVHHTNEIAQSESVNGVPLANYWLHNEWLTVNNGKMAKSEGTGFSLAEVKEKGFNPLALRYFFLQANYRSKQNFTWEAMQSAQTGFDRLVNNVSALGEVIGKVDDSFRKEFLEKINNDFNAPQALALTFAVLKSALSSEDKLATILDFDKVLGLNLK</sequence>
<name>A0A1G2PDX4_9BACT</name>
<evidence type="ECO:0000313" key="12">
    <source>
        <dbReference type="Proteomes" id="UP000176965"/>
    </source>
</evidence>
<dbReference type="Pfam" id="PF01406">
    <property type="entry name" value="tRNA-synt_1e"/>
    <property type="match status" value="1"/>
</dbReference>
<comment type="catalytic activity">
    <reaction evidence="9">
        <text>tRNA(Cys) + L-cysteine + ATP = L-cysteinyl-tRNA(Cys) + AMP + diphosphate</text>
        <dbReference type="Rhea" id="RHEA:17773"/>
        <dbReference type="Rhea" id="RHEA-COMP:9661"/>
        <dbReference type="Rhea" id="RHEA-COMP:9679"/>
        <dbReference type="ChEBI" id="CHEBI:30616"/>
        <dbReference type="ChEBI" id="CHEBI:33019"/>
        <dbReference type="ChEBI" id="CHEBI:35235"/>
        <dbReference type="ChEBI" id="CHEBI:78442"/>
        <dbReference type="ChEBI" id="CHEBI:78517"/>
        <dbReference type="ChEBI" id="CHEBI:456215"/>
        <dbReference type="EC" id="6.1.1.16"/>
    </reaction>
</comment>
<feature type="short sequence motif" description="'KMSKS' region" evidence="9">
    <location>
        <begin position="287"/>
        <end position="291"/>
    </location>
</feature>
<keyword evidence="3 9" id="KW-0479">Metal-binding</keyword>
<dbReference type="EMBL" id="MHSQ01000028">
    <property type="protein sequence ID" value="OHA46536.1"/>
    <property type="molecule type" value="Genomic_DNA"/>
</dbReference>
<dbReference type="PANTHER" id="PTHR10890">
    <property type="entry name" value="CYSTEINYL-TRNA SYNTHETASE"/>
    <property type="match status" value="1"/>
</dbReference>
<comment type="subcellular location">
    <subcellularLocation>
        <location evidence="9">Cytoplasm</location>
    </subcellularLocation>
</comment>
<dbReference type="InterPro" id="IPR032678">
    <property type="entry name" value="tRNA-synt_1_cat_dom"/>
</dbReference>
<evidence type="ECO:0000256" key="5">
    <source>
        <dbReference type="ARBA" id="ARBA00022833"/>
    </source>
</evidence>
<keyword evidence="2 9" id="KW-0436">Ligase</keyword>
<evidence type="ECO:0000256" key="1">
    <source>
        <dbReference type="ARBA" id="ARBA00011245"/>
    </source>
</evidence>
<feature type="binding site" evidence="9">
    <location>
        <position position="259"/>
    </location>
    <ligand>
        <name>Zn(2+)</name>
        <dbReference type="ChEBI" id="CHEBI:29105"/>
    </ligand>
</feature>
<organism evidence="11 12">
    <name type="scientific">Candidatus Taylorbacteria bacterium RIFOXYD2_FULL_36_9</name>
    <dbReference type="NCBI Taxonomy" id="1802338"/>
    <lineage>
        <taxon>Bacteria</taxon>
        <taxon>Candidatus Tayloriibacteriota</taxon>
    </lineage>
</organism>
<dbReference type="HAMAP" id="MF_00041">
    <property type="entry name" value="Cys_tRNA_synth"/>
    <property type="match status" value="1"/>
</dbReference>
<evidence type="ECO:0000256" key="3">
    <source>
        <dbReference type="ARBA" id="ARBA00022723"/>
    </source>
</evidence>
<evidence type="ECO:0000313" key="11">
    <source>
        <dbReference type="EMBL" id="OHA46536.1"/>
    </source>
</evidence>
<dbReference type="EC" id="6.1.1.16" evidence="9"/>
<keyword evidence="4 9" id="KW-0547">Nucleotide-binding</keyword>
<evidence type="ECO:0000256" key="2">
    <source>
        <dbReference type="ARBA" id="ARBA00022598"/>
    </source>
</evidence>
<dbReference type="InterPro" id="IPR015803">
    <property type="entry name" value="Cys-tRNA-ligase"/>
</dbReference>
<proteinExistence type="inferred from homology"/>
<evidence type="ECO:0000256" key="4">
    <source>
        <dbReference type="ARBA" id="ARBA00022741"/>
    </source>
</evidence>
<reference evidence="11 12" key="1">
    <citation type="journal article" date="2016" name="Nat. Commun.">
        <title>Thousands of microbial genomes shed light on interconnected biogeochemical processes in an aquifer system.</title>
        <authorList>
            <person name="Anantharaman K."/>
            <person name="Brown C.T."/>
            <person name="Hug L.A."/>
            <person name="Sharon I."/>
            <person name="Castelle C.J."/>
            <person name="Probst A.J."/>
            <person name="Thomas B.C."/>
            <person name="Singh A."/>
            <person name="Wilkins M.J."/>
            <person name="Karaoz U."/>
            <person name="Brodie E.L."/>
            <person name="Williams K.H."/>
            <person name="Hubbard S.S."/>
            <person name="Banfield J.F."/>
        </authorList>
    </citation>
    <scope>NUCLEOTIDE SEQUENCE [LARGE SCALE GENOMIC DNA]</scope>
</reference>
<dbReference type="Gene3D" id="1.20.120.640">
    <property type="entry name" value="Anticodon-binding domain of a subclass of class I aminoacyl-tRNA synthetases"/>
    <property type="match status" value="1"/>
</dbReference>
<gene>
    <name evidence="9" type="primary">cysS</name>
    <name evidence="11" type="ORF">A2541_00325</name>
</gene>
<comment type="cofactor">
    <cofactor evidence="9">
        <name>Zn(2+)</name>
        <dbReference type="ChEBI" id="CHEBI:29105"/>
    </cofactor>
    <text evidence="9">Binds 1 zinc ion per subunit.</text>
</comment>
<dbReference type="GO" id="GO:0005829">
    <property type="term" value="C:cytosol"/>
    <property type="evidence" value="ECO:0007669"/>
    <property type="project" value="TreeGrafter"/>
</dbReference>
<feature type="binding site" evidence="9">
    <location>
        <position position="27"/>
    </location>
    <ligand>
        <name>Zn(2+)</name>
        <dbReference type="ChEBI" id="CHEBI:29105"/>
    </ligand>
</feature>
<feature type="short sequence motif" description="'HIGH' region" evidence="9">
    <location>
        <begin position="29"/>
        <end position="39"/>
    </location>
</feature>
<evidence type="ECO:0000256" key="6">
    <source>
        <dbReference type="ARBA" id="ARBA00022840"/>
    </source>
</evidence>
<comment type="caution">
    <text evidence="11">The sequence shown here is derived from an EMBL/GenBank/DDBJ whole genome shotgun (WGS) entry which is preliminary data.</text>
</comment>
<dbReference type="InterPro" id="IPR014729">
    <property type="entry name" value="Rossmann-like_a/b/a_fold"/>
</dbReference>
<feature type="binding site" evidence="9">
    <location>
        <position position="255"/>
    </location>
    <ligand>
        <name>Zn(2+)</name>
        <dbReference type="ChEBI" id="CHEBI:29105"/>
    </ligand>
</feature>
<dbReference type="PRINTS" id="PR00983">
    <property type="entry name" value="TRNASYNTHCYS"/>
</dbReference>
<comment type="subunit">
    <text evidence="1 9">Monomer.</text>
</comment>
<keyword evidence="8 9" id="KW-0030">Aminoacyl-tRNA synthetase</keyword>
<accession>A0A1G2PDX4</accession>
<keyword evidence="9" id="KW-0963">Cytoplasm</keyword>
<dbReference type="GO" id="GO:0004817">
    <property type="term" value="F:cysteine-tRNA ligase activity"/>
    <property type="evidence" value="ECO:0007669"/>
    <property type="project" value="UniProtKB-UniRule"/>
</dbReference>
<keyword evidence="6 9" id="KW-0067">ATP-binding</keyword>
<keyword evidence="7 9" id="KW-0648">Protein biosynthesis</keyword>
<dbReference type="PANTHER" id="PTHR10890:SF3">
    <property type="entry name" value="CYSTEINE--TRNA LIGASE, CYTOPLASMIC"/>
    <property type="match status" value="1"/>
</dbReference>
<dbReference type="GO" id="GO:0008270">
    <property type="term" value="F:zinc ion binding"/>
    <property type="evidence" value="ECO:0007669"/>
    <property type="project" value="UniProtKB-UniRule"/>
</dbReference>
<feature type="binding site" evidence="9">
    <location>
        <position position="230"/>
    </location>
    <ligand>
        <name>Zn(2+)</name>
        <dbReference type="ChEBI" id="CHEBI:29105"/>
    </ligand>
</feature>
<dbReference type="Proteomes" id="UP000176965">
    <property type="component" value="Unassembled WGS sequence"/>
</dbReference>
<feature type="domain" description="tRNA synthetases class I catalytic" evidence="10">
    <location>
        <begin position="14"/>
        <end position="335"/>
    </location>
</feature>
<evidence type="ECO:0000256" key="7">
    <source>
        <dbReference type="ARBA" id="ARBA00022917"/>
    </source>
</evidence>
<feature type="binding site" evidence="9">
    <location>
        <position position="290"/>
    </location>
    <ligand>
        <name>ATP</name>
        <dbReference type="ChEBI" id="CHEBI:30616"/>
    </ligand>
</feature>
<dbReference type="SUPFAM" id="SSF52374">
    <property type="entry name" value="Nucleotidylyl transferase"/>
    <property type="match status" value="1"/>
</dbReference>
<evidence type="ECO:0000259" key="10">
    <source>
        <dbReference type="Pfam" id="PF01406"/>
    </source>
</evidence>
<dbReference type="InterPro" id="IPR024909">
    <property type="entry name" value="Cys-tRNA/MSH_ligase"/>
</dbReference>
<dbReference type="AlphaFoldDB" id="A0A1G2PDX4"/>
<evidence type="ECO:0000256" key="8">
    <source>
        <dbReference type="ARBA" id="ARBA00023146"/>
    </source>
</evidence>
<evidence type="ECO:0000256" key="9">
    <source>
        <dbReference type="HAMAP-Rule" id="MF_00041"/>
    </source>
</evidence>
<dbReference type="Gene3D" id="3.40.50.620">
    <property type="entry name" value="HUPs"/>
    <property type="match status" value="1"/>
</dbReference>
<keyword evidence="5 9" id="KW-0862">Zinc</keyword>
<dbReference type="GO" id="GO:0005524">
    <property type="term" value="F:ATP binding"/>
    <property type="evidence" value="ECO:0007669"/>
    <property type="project" value="UniProtKB-UniRule"/>
</dbReference>
<comment type="similarity">
    <text evidence="9">Belongs to the class-I aminoacyl-tRNA synthetase family.</text>
</comment>
<dbReference type="GO" id="GO:0006423">
    <property type="term" value="P:cysteinyl-tRNA aminoacylation"/>
    <property type="evidence" value="ECO:0007669"/>
    <property type="project" value="UniProtKB-UniRule"/>
</dbReference>